<proteinExistence type="predicted"/>
<dbReference type="EMBL" id="JAUEDM010000004">
    <property type="protein sequence ID" value="KAK3317925.1"/>
    <property type="molecule type" value="Genomic_DNA"/>
</dbReference>
<evidence type="ECO:0000313" key="2">
    <source>
        <dbReference type="Proteomes" id="UP001283341"/>
    </source>
</evidence>
<sequence length="179" mass="20940">MNETLASLLCGPRWTRDPDESKTLRFLPDGTGELVCRVEYHLLIAAEFDWRLLSSHQFETSDTSNTMDPTTRQYEIELTLTKRRIPKIGEVSTVGMKLNEEMLKEVAFEPRIYQIRFEQGRFPVCFGPRGAVGYITEWFGLRLILDRCPYPSPSEWQNEQAVQFYDLWDKSDFYGQPLE</sequence>
<accession>A0AAE0I3U1</accession>
<evidence type="ECO:0000313" key="1">
    <source>
        <dbReference type="EMBL" id="KAK3317925.1"/>
    </source>
</evidence>
<keyword evidence="2" id="KW-1185">Reference proteome</keyword>
<comment type="caution">
    <text evidence="1">The sequence shown here is derived from an EMBL/GenBank/DDBJ whole genome shotgun (WGS) entry which is preliminary data.</text>
</comment>
<reference evidence="1" key="2">
    <citation type="submission" date="2023-06" db="EMBL/GenBank/DDBJ databases">
        <authorList>
            <consortium name="Lawrence Berkeley National Laboratory"/>
            <person name="Haridas S."/>
            <person name="Hensen N."/>
            <person name="Bonometti L."/>
            <person name="Westerberg I."/>
            <person name="Brannstrom I.O."/>
            <person name="Guillou S."/>
            <person name="Cros-Aarteil S."/>
            <person name="Calhoun S."/>
            <person name="Kuo A."/>
            <person name="Mondo S."/>
            <person name="Pangilinan J."/>
            <person name="Riley R."/>
            <person name="Labutti K."/>
            <person name="Andreopoulos B."/>
            <person name="Lipzen A."/>
            <person name="Chen C."/>
            <person name="Yanf M."/>
            <person name="Daum C."/>
            <person name="Ng V."/>
            <person name="Clum A."/>
            <person name="Steindorff A."/>
            <person name="Ohm R."/>
            <person name="Martin F."/>
            <person name="Silar P."/>
            <person name="Natvig D."/>
            <person name="Lalanne C."/>
            <person name="Gautier V."/>
            <person name="Ament-Velasquez S.L."/>
            <person name="Kruys A."/>
            <person name="Hutchinson M.I."/>
            <person name="Powell A.J."/>
            <person name="Barry K."/>
            <person name="Miller A.N."/>
            <person name="Grigoriev I.V."/>
            <person name="Debuchy R."/>
            <person name="Gladieux P."/>
            <person name="Thoren M.H."/>
            <person name="Johannesson H."/>
        </authorList>
    </citation>
    <scope>NUCLEOTIDE SEQUENCE</scope>
    <source>
        <strain evidence="1">CBS 118394</strain>
    </source>
</reference>
<gene>
    <name evidence="1" type="ORF">B0H66DRAFT_477706</name>
</gene>
<organism evidence="1 2">
    <name type="scientific">Apodospora peruviana</name>
    <dbReference type="NCBI Taxonomy" id="516989"/>
    <lineage>
        <taxon>Eukaryota</taxon>
        <taxon>Fungi</taxon>
        <taxon>Dikarya</taxon>
        <taxon>Ascomycota</taxon>
        <taxon>Pezizomycotina</taxon>
        <taxon>Sordariomycetes</taxon>
        <taxon>Sordariomycetidae</taxon>
        <taxon>Sordariales</taxon>
        <taxon>Lasiosphaeriaceae</taxon>
        <taxon>Apodospora</taxon>
    </lineage>
</organism>
<reference evidence="1" key="1">
    <citation type="journal article" date="2023" name="Mol. Phylogenet. Evol.">
        <title>Genome-scale phylogeny and comparative genomics of the fungal order Sordariales.</title>
        <authorList>
            <person name="Hensen N."/>
            <person name="Bonometti L."/>
            <person name="Westerberg I."/>
            <person name="Brannstrom I.O."/>
            <person name="Guillou S."/>
            <person name="Cros-Aarteil S."/>
            <person name="Calhoun S."/>
            <person name="Haridas S."/>
            <person name="Kuo A."/>
            <person name="Mondo S."/>
            <person name="Pangilinan J."/>
            <person name="Riley R."/>
            <person name="LaButti K."/>
            <person name="Andreopoulos B."/>
            <person name="Lipzen A."/>
            <person name="Chen C."/>
            <person name="Yan M."/>
            <person name="Daum C."/>
            <person name="Ng V."/>
            <person name="Clum A."/>
            <person name="Steindorff A."/>
            <person name="Ohm R.A."/>
            <person name="Martin F."/>
            <person name="Silar P."/>
            <person name="Natvig D.O."/>
            <person name="Lalanne C."/>
            <person name="Gautier V."/>
            <person name="Ament-Velasquez S.L."/>
            <person name="Kruys A."/>
            <person name="Hutchinson M.I."/>
            <person name="Powell A.J."/>
            <person name="Barry K."/>
            <person name="Miller A.N."/>
            <person name="Grigoriev I.V."/>
            <person name="Debuchy R."/>
            <person name="Gladieux P."/>
            <person name="Hiltunen Thoren M."/>
            <person name="Johannesson H."/>
        </authorList>
    </citation>
    <scope>NUCLEOTIDE SEQUENCE</scope>
    <source>
        <strain evidence="1">CBS 118394</strain>
    </source>
</reference>
<protein>
    <submittedName>
        <fullName evidence="1">Uncharacterized protein</fullName>
    </submittedName>
</protein>
<name>A0AAE0I3U1_9PEZI</name>
<dbReference type="AlphaFoldDB" id="A0AAE0I3U1"/>
<dbReference type="Proteomes" id="UP001283341">
    <property type="component" value="Unassembled WGS sequence"/>
</dbReference>